<dbReference type="SUPFAM" id="SSF52833">
    <property type="entry name" value="Thioredoxin-like"/>
    <property type="match status" value="1"/>
</dbReference>
<proteinExistence type="predicted"/>
<name>A0A4V2KT56_9HYPH</name>
<dbReference type="OrthoDB" id="9762614at2"/>
<dbReference type="InterPro" id="IPR024705">
    <property type="entry name" value="Ssp411"/>
</dbReference>
<dbReference type="InterPro" id="IPR004879">
    <property type="entry name" value="Ssp411-like_TRX"/>
</dbReference>
<evidence type="ECO:0000313" key="2">
    <source>
        <dbReference type="EMBL" id="TBW35802.1"/>
    </source>
</evidence>
<dbReference type="PIRSF" id="PIRSF006402">
    <property type="entry name" value="UCP006402_thioredoxin"/>
    <property type="match status" value="1"/>
</dbReference>
<dbReference type="PANTHER" id="PTHR42899:SF1">
    <property type="entry name" value="SPERMATOGENESIS-ASSOCIATED PROTEIN 20"/>
    <property type="match status" value="1"/>
</dbReference>
<dbReference type="Pfam" id="PF03190">
    <property type="entry name" value="Thioredox_DsbH"/>
    <property type="match status" value="1"/>
</dbReference>
<dbReference type="SUPFAM" id="SSF48208">
    <property type="entry name" value="Six-hairpin glycosidases"/>
    <property type="match status" value="1"/>
</dbReference>
<feature type="domain" description="Spermatogenesis-associated protein 20-like TRX" evidence="1">
    <location>
        <begin position="7"/>
        <end position="167"/>
    </location>
</feature>
<evidence type="ECO:0000259" key="1">
    <source>
        <dbReference type="Pfam" id="PF03190"/>
    </source>
</evidence>
<dbReference type="InterPro" id="IPR008928">
    <property type="entry name" value="6-hairpin_glycosidase_sf"/>
</dbReference>
<dbReference type="InterPro" id="IPR036249">
    <property type="entry name" value="Thioredoxin-like_sf"/>
</dbReference>
<dbReference type="EMBL" id="SJFN01000024">
    <property type="protein sequence ID" value="TBW35802.1"/>
    <property type="molecule type" value="Genomic_DNA"/>
</dbReference>
<reference evidence="2 3" key="1">
    <citation type="submission" date="2019-02" db="EMBL/GenBank/DDBJ databases">
        <title>Siculibacillus lacustris gen. nov., sp. nov., a new rosette-forming bacterium isolated from a freshwater crater lake (Lake St. Ana, Romania).</title>
        <authorList>
            <person name="Felfoldi T."/>
            <person name="Marton Z."/>
            <person name="Szabo A."/>
            <person name="Mentes A."/>
            <person name="Boka K."/>
            <person name="Marialigeti K."/>
            <person name="Mathe I."/>
            <person name="Koncz M."/>
            <person name="Schumann P."/>
            <person name="Toth E."/>
        </authorList>
    </citation>
    <scope>NUCLEOTIDE SEQUENCE [LARGE SCALE GENOMIC DNA]</scope>
    <source>
        <strain evidence="2 3">SA-279</strain>
    </source>
</reference>
<gene>
    <name evidence="2" type="ORF">EYW49_15520</name>
</gene>
<sequence>MTHPAANLLADATSPYLLQHAANPVHWRPWGPEALAEAQATGKPILLSVGYAACHWCHVMAHESFEDPDVAAVMNALFVNIKVDREERPDIDQIYMAALHAFGEQGGWPMTLFLDSTGGPFWGGTYFPKEPKWGRPGFVQVLHEMARIHAEEPQKVAKNAAAIRRRLEQQAGAGPGVLGRDFLDAAAERLLELVDPRHGGTRGAPKFPQTNLLELFWRAGRRGPSEDGVAATLLTLERMSRGGIWDHLGGGFARYSTDEVWLVPHFEKMLYDNAQILELLGRAWGTAGLPLFRERIEGIVTWLSDEMTLPGGAFASAIDADSEHEEGRFYVWSAEEIVEVLGPAFDEFAAAYDVRPGGNWEGKTILNRSADDRPWDRAREARLAASRAALLARRAGRIRPATDDKVLADWNGAMIHALALAARRLDRPDWLDRATAAYRFIAESMTRGDRLGHCWRAGRLLYPGLSGDHAHMIRAALTLYETTRAAGYLDDALRWARALERHHADPSGGWFVTADDAEALIVRPRSAKDDAVPNPNAVAVDALVRLAVFTGDATWTARAEAALDGLSGAMLADIYATAGLGAALDTLLGLIEVVLIVPAGTDGEALRRVVFESNDPRVVLFETESTAGLAADHPAAGKPAVQGLPTAWVCRDGACGLPVTEPSPLRTLLETGRPV</sequence>
<dbReference type="Gene3D" id="1.50.10.10">
    <property type="match status" value="1"/>
</dbReference>
<dbReference type="InterPro" id="IPR012341">
    <property type="entry name" value="6hp_glycosidase-like_sf"/>
</dbReference>
<organism evidence="2 3">
    <name type="scientific">Siculibacillus lacustris</name>
    <dbReference type="NCBI Taxonomy" id="1549641"/>
    <lineage>
        <taxon>Bacteria</taxon>
        <taxon>Pseudomonadati</taxon>
        <taxon>Pseudomonadota</taxon>
        <taxon>Alphaproteobacteria</taxon>
        <taxon>Hyphomicrobiales</taxon>
        <taxon>Ancalomicrobiaceae</taxon>
        <taxon>Siculibacillus</taxon>
    </lineage>
</organism>
<protein>
    <submittedName>
        <fullName evidence="2">Thioredoxin domain-containing protein</fullName>
    </submittedName>
</protein>
<keyword evidence="3" id="KW-1185">Reference proteome</keyword>
<dbReference type="Gene3D" id="3.40.30.10">
    <property type="entry name" value="Glutaredoxin"/>
    <property type="match status" value="1"/>
</dbReference>
<comment type="caution">
    <text evidence="2">The sequence shown here is derived from an EMBL/GenBank/DDBJ whole genome shotgun (WGS) entry which is preliminary data.</text>
</comment>
<dbReference type="GO" id="GO:0005975">
    <property type="term" value="P:carbohydrate metabolic process"/>
    <property type="evidence" value="ECO:0007669"/>
    <property type="project" value="InterPro"/>
</dbReference>
<dbReference type="AlphaFoldDB" id="A0A4V2KT56"/>
<accession>A0A4V2KT56</accession>
<dbReference type="CDD" id="cd02955">
    <property type="entry name" value="SSP411"/>
    <property type="match status" value="1"/>
</dbReference>
<dbReference type="PANTHER" id="PTHR42899">
    <property type="entry name" value="SPERMATOGENESIS-ASSOCIATED PROTEIN 20"/>
    <property type="match status" value="1"/>
</dbReference>
<dbReference type="Proteomes" id="UP000292781">
    <property type="component" value="Unassembled WGS sequence"/>
</dbReference>
<evidence type="ECO:0000313" key="3">
    <source>
        <dbReference type="Proteomes" id="UP000292781"/>
    </source>
</evidence>
<dbReference type="RefSeq" id="WP_131310503.1">
    <property type="nucleotide sequence ID" value="NZ_SJFN01000024.1"/>
</dbReference>